<dbReference type="PATRIC" id="fig|1315283.4.peg.3587"/>
<evidence type="ECO:0000313" key="1">
    <source>
        <dbReference type="EMBL" id="ALS34998.1"/>
    </source>
</evidence>
<protein>
    <recommendedName>
        <fullName evidence="3">Zn-ribbon motif protein</fullName>
    </recommendedName>
</protein>
<sequence>MAKPNKKGPTKTVDIFCSSCRAPLFKYRKGGKGALVKCFIERISQDYTKQPCICPRCERPFARPAIIKGTAAYKMIGGKVTFK</sequence>
<dbReference type="Proteomes" id="UP000065261">
    <property type="component" value="Chromosome II"/>
</dbReference>
<dbReference type="RefSeq" id="WP_058374975.1">
    <property type="nucleotide sequence ID" value="NZ_CP011035.1"/>
</dbReference>
<dbReference type="AlphaFoldDB" id="A0A0U2LS63"/>
<name>A0A0U2LS63_9GAMM</name>
<reference evidence="1 2" key="1">
    <citation type="submission" date="2015-03" db="EMBL/GenBank/DDBJ databases">
        <authorList>
            <person name="Murphy D."/>
        </authorList>
    </citation>
    <scope>NUCLEOTIDE SEQUENCE [LARGE SCALE GENOMIC DNA]</scope>
    <source>
        <strain evidence="1 2">KMM 520</strain>
    </source>
</reference>
<dbReference type="OrthoDB" id="6106106at2"/>
<dbReference type="EMBL" id="CP011035">
    <property type="protein sequence ID" value="ALS34998.1"/>
    <property type="molecule type" value="Genomic_DNA"/>
</dbReference>
<gene>
    <name evidence="1" type="ORF">PTRA_b0533</name>
</gene>
<dbReference type="KEGG" id="ptn:PTRA_b0533"/>
<organism evidence="1">
    <name type="scientific">Pseudoalteromonas translucida KMM 520</name>
    <dbReference type="NCBI Taxonomy" id="1315283"/>
    <lineage>
        <taxon>Bacteria</taxon>
        <taxon>Pseudomonadati</taxon>
        <taxon>Pseudomonadota</taxon>
        <taxon>Gammaproteobacteria</taxon>
        <taxon>Alteromonadales</taxon>
        <taxon>Pseudoalteromonadaceae</taxon>
        <taxon>Pseudoalteromonas</taxon>
    </lineage>
</organism>
<evidence type="ECO:0008006" key="3">
    <source>
        <dbReference type="Google" id="ProtNLM"/>
    </source>
</evidence>
<accession>A0A0U2LS63</accession>
<evidence type="ECO:0000313" key="2">
    <source>
        <dbReference type="Proteomes" id="UP000065261"/>
    </source>
</evidence>
<proteinExistence type="predicted"/>